<organism evidence="1 2">
    <name type="scientific">Nesidiocoris tenuis</name>
    <dbReference type="NCBI Taxonomy" id="355587"/>
    <lineage>
        <taxon>Eukaryota</taxon>
        <taxon>Metazoa</taxon>
        <taxon>Ecdysozoa</taxon>
        <taxon>Arthropoda</taxon>
        <taxon>Hexapoda</taxon>
        <taxon>Insecta</taxon>
        <taxon>Pterygota</taxon>
        <taxon>Neoptera</taxon>
        <taxon>Paraneoptera</taxon>
        <taxon>Hemiptera</taxon>
        <taxon>Heteroptera</taxon>
        <taxon>Panheteroptera</taxon>
        <taxon>Cimicomorpha</taxon>
        <taxon>Miridae</taxon>
        <taxon>Dicyphina</taxon>
        <taxon>Nesidiocoris</taxon>
    </lineage>
</organism>
<proteinExistence type="predicted"/>
<protein>
    <submittedName>
        <fullName evidence="1">Uncharacterized protein</fullName>
    </submittedName>
</protein>
<evidence type="ECO:0000313" key="2">
    <source>
        <dbReference type="Proteomes" id="UP000479000"/>
    </source>
</evidence>
<keyword evidence="2" id="KW-1185">Reference proteome</keyword>
<dbReference type="Proteomes" id="UP000479000">
    <property type="component" value="Unassembled WGS sequence"/>
</dbReference>
<dbReference type="EMBL" id="CADCXU010007304">
    <property type="protein sequence ID" value="CAA9998691.1"/>
    <property type="molecule type" value="Genomic_DNA"/>
</dbReference>
<dbReference type="AlphaFoldDB" id="A0A6H5G7B3"/>
<gene>
    <name evidence="1" type="ORF">NTEN_LOCUS4974</name>
</gene>
<accession>A0A6H5G7B3</accession>
<name>A0A6H5G7B3_9HEMI</name>
<reference evidence="1 2" key="1">
    <citation type="submission" date="2020-02" db="EMBL/GenBank/DDBJ databases">
        <authorList>
            <person name="Ferguson B K."/>
        </authorList>
    </citation>
    <scope>NUCLEOTIDE SEQUENCE [LARGE SCALE GENOMIC DNA]</scope>
</reference>
<sequence>METILEIKSSLYVIYWLHLSHTNADAHHVTDRLPGRSSRIRIIIRIWVRIRVRLRIRIDIRIMITIRVRTIVRLNRTWRKWNRPRREPLRISGKSAIRTDFFATQGYVPITSSWMSTGGSNIWKSLGMLVGGISNSPKPHRFVQNRSTGLHPLRYSPRLGHPIYSRRVKLLIDFSHFSKYLHGLDAVGFASGHFRTSTPSRATRMILKSISYSCYG</sequence>
<evidence type="ECO:0000313" key="1">
    <source>
        <dbReference type="EMBL" id="CAA9998691.1"/>
    </source>
</evidence>